<keyword evidence="6 16" id="KW-0812">Transmembrane</keyword>
<proteinExistence type="inferred from homology"/>
<comment type="similarity">
    <text evidence="2">Belongs to the FtsK/SpoIIIE/SftA family.</text>
</comment>
<dbReference type="SMART" id="SM00843">
    <property type="entry name" value="Ftsk_gamma"/>
    <property type="match status" value="1"/>
</dbReference>
<evidence type="ECO:0000256" key="3">
    <source>
        <dbReference type="ARBA" id="ARBA00020887"/>
    </source>
</evidence>
<keyword evidence="19" id="KW-1185">Reference proteome</keyword>
<evidence type="ECO:0000256" key="2">
    <source>
        <dbReference type="ARBA" id="ARBA00006474"/>
    </source>
</evidence>
<evidence type="ECO:0000256" key="11">
    <source>
        <dbReference type="ARBA" id="ARBA00023125"/>
    </source>
</evidence>
<keyword evidence="7 14" id="KW-0547">Nucleotide-binding</keyword>
<dbReference type="SUPFAM" id="SSF52540">
    <property type="entry name" value="P-loop containing nucleoside triphosphate hydrolases"/>
    <property type="match status" value="1"/>
</dbReference>
<dbReference type="Proteomes" id="UP001500631">
    <property type="component" value="Unassembled WGS sequence"/>
</dbReference>
<feature type="transmembrane region" description="Helical" evidence="16">
    <location>
        <begin position="23"/>
        <end position="46"/>
    </location>
</feature>
<evidence type="ECO:0000256" key="16">
    <source>
        <dbReference type="SAM" id="Phobius"/>
    </source>
</evidence>
<dbReference type="Pfam" id="PF09397">
    <property type="entry name" value="FtsK_gamma"/>
    <property type="match status" value="1"/>
</dbReference>
<evidence type="ECO:0000256" key="9">
    <source>
        <dbReference type="ARBA" id="ARBA00022840"/>
    </source>
</evidence>
<reference evidence="19" key="1">
    <citation type="journal article" date="2019" name="Int. J. Syst. Evol. Microbiol.">
        <title>The Global Catalogue of Microorganisms (GCM) 10K type strain sequencing project: providing services to taxonomists for standard genome sequencing and annotation.</title>
        <authorList>
            <consortium name="The Broad Institute Genomics Platform"/>
            <consortium name="The Broad Institute Genome Sequencing Center for Infectious Disease"/>
            <person name="Wu L."/>
            <person name="Ma J."/>
        </authorList>
    </citation>
    <scope>NUCLEOTIDE SEQUENCE [LARGE SCALE GENOMIC DNA]</scope>
    <source>
        <strain evidence="19">JCM 18424</strain>
    </source>
</reference>
<dbReference type="InterPro" id="IPR018541">
    <property type="entry name" value="Ftsk_gamma"/>
</dbReference>
<dbReference type="InterPro" id="IPR025199">
    <property type="entry name" value="FtsK_4TM"/>
</dbReference>
<dbReference type="Pfam" id="PF17854">
    <property type="entry name" value="FtsK_alpha"/>
    <property type="match status" value="1"/>
</dbReference>
<evidence type="ECO:0000256" key="1">
    <source>
        <dbReference type="ARBA" id="ARBA00004651"/>
    </source>
</evidence>
<dbReference type="EMBL" id="BAABKE010000004">
    <property type="protein sequence ID" value="GAA5099576.1"/>
    <property type="molecule type" value="Genomic_DNA"/>
</dbReference>
<feature type="compositionally biased region" description="Basic and acidic residues" evidence="15">
    <location>
        <begin position="314"/>
        <end position="327"/>
    </location>
</feature>
<evidence type="ECO:0000256" key="12">
    <source>
        <dbReference type="ARBA" id="ARBA00023136"/>
    </source>
</evidence>
<feature type="region of interest" description="Disordered" evidence="15">
    <location>
        <begin position="1042"/>
        <end position="1061"/>
    </location>
</feature>
<gene>
    <name evidence="18" type="ORF">GCM10023338_13260</name>
</gene>
<dbReference type="InterPro" id="IPR041027">
    <property type="entry name" value="FtsK_alpha"/>
</dbReference>
<keyword evidence="10 16" id="KW-1133">Transmembrane helix</keyword>
<evidence type="ECO:0000256" key="10">
    <source>
        <dbReference type="ARBA" id="ARBA00022989"/>
    </source>
</evidence>
<dbReference type="CDD" id="cd01127">
    <property type="entry name" value="TrwB_TraG_TraD_VirD4"/>
    <property type="match status" value="1"/>
</dbReference>
<evidence type="ECO:0000259" key="17">
    <source>
        <dbReference type="PROSITE" id="PS50901"/>
    </source>
</evidence>
<evidence type="ECO:0000256" key="5">
    <source>
        <dbReference type="ARBA" id="ARBA00022618"/>
    </source>
</evidence>
<dbReference type="RefSeq" id="WP_345667573.1">
    <property type="nucleotide sequence ID" value="NZ_BAABKE010000004.1"/>
</dbReference>
<keyword evidence="4" id="KW-1003">Cell membrane</keyword>
<feature type="transmembrane region" description="Helical" evidence="16">
    <location>
        <begin position="76"/>
        <end position="101"/>
    </location>
</feature>
<dbReference type="PANTHER" id="PTHR22683:SF41">
    <property type="entry name" value="DNA TRANSLOCASE FTSK"/>
    <property type="match status" value="1"/>
</dbReference>
<dbReference type="Gene3D" id="3.30.980.40">
    <property type="match status" value="1"/>
</dbReference>
<keyword evidence="9 14" id="KW-0067">ATP-binding</keyword>
<dbReference type="InterPro" id="IPR002543">
    <property type="entry name" value="FtsK_dom"/>
</dbReference>
<dbReference type="Gene3D" id="3.40.50.300">
    <property type="entry name" value="P-loop containing nucleotide triphosphate hydrolases"/>
    <property type="match status" value="1"/>
</dbReference>
<dbReference type="InterPro" id="IPR050206">
    <property type="entry name" value="FtsK/SpoIIIE/SftA"/>
</dbReference>
<keyword evidence="13" id="KW-0131">Cell cycle</keyword>
<name>A0ABP9MSN4_9GAMM</name>
<evidence type="ECO:0000256" key="8">
    <source>
        <dbReference type="ARBA" id="ARBA00022829"/>
    </source>
</evidence>
<feature type="binding site" evidence="14">
    <location>
        <begin position="777"/>
        <end position="784"/>
    </location>
    <ligand>
        <name>ATP</name>
        <dbReference type="ChEBI" id="CHEBI:30616"/>
    </ligand>
</feature>
<dbReference type="Gene3D" id="1.10.10.10">
    <property type="entry name" value="Winged helix-like DNA-binding domain superfamily/Winged helix DNA-binding domain"/>
    <property type="match status" value="1"/>
</dbReference>
<evidence type="ECO:0000313" key="19">
    <source>
        <dbReference type="Proteomes" id="UP001500631"/>
    </source>
</evidence>
<comment type="caution">
    <text evidence="18">The sequence shown here is derived from an EMBL/GenBank/DDBJ whole genome shotgun (WGS) entry which is preliminary data.</text>
</comment>
<accession>A0ABP9MSN4</accession>
<dbReference type="Pfam" id="PF13491">
    <property type="entry name" value="FtsK_4TM"/>
    <property type="match status" value="1"/>
</dbReference>
<keyword evidence="8" id="KW-0159">Chromosome partition</keyword>
<evidence type="ECO:0000256" key="4">
    <source>
        <dbReference type="ARBA" id="ARBA00022475"/>
    </source>
</evidence>
<dbReference type="SUPFAM" id="SSF46785">
    <property type="entry name" value="Winged helix' DNA-binding domain"/>
    <property type="match status" value="1"/>
</dbReference>
<organism evidence="18 19">
    <name type="scientific">Wohlfahrtiimonas larvae</name>
    <dbReference type="NCBI Taxonomy" id="1157986"/>
    <lineage>
        <taxon>Bacteria</taxon>
        <taxon>Pseudomonadati</taxon>
        <taxon>Pseudomonadota</taxon>
        <taxon>Gammaproteobacteria</taxon>
        <taxon>Cardiobacteriales</taxon>
        <taxon>Ignatzschineriaceae</taxon>
        <taxon>Wohlfahrtiimonas</taxon>
    </lineage>
</organism>
<evidence type="ECO:0000256" key="7">
    <source>
        <dbReference type="ARBA" id="ARBA00022741"/>
    </source>
</evidence>
<protein>
    <recommendedName>
        <fullName evidence="3">DNA translocase FtsK</fullName>
    </recommendedName>
</protein>
<feature type="transmembrane region" description="Helical" evidence="16">
    <location>
        <begin position="171"/>
        <end position="191"/>
    </location>
</feature>
<comment type="subcellular location">
    <subcellularLocation>
        <location evidence="1">Cell membrane</location>
        <topology evidence="1">Multi-pass membrane protein</topology>
    </subcellularLocation>
</comment>
<evidence type="ECO:0000256" key="15">
    <source>
        <dbReference type="SAM" id="MobiDB-lite"/>
    </source>
</evidence>
<dbReference type="Pfam" id="PF01580">
    <property type="entry name" value="FtsK_SpoIIIE"/>
    <property type="match status" value="1"/>
</dbReference>
<dbReference type="InterPro" id="IPR027417">
    <property type="entry name" value="P-loop_NTPase"/>
</dbReference>
<evidence type="ECO:0000256" key="13">
    <source>
        <dbReference type="ARBA" id="ARBA00023306"/>
    </source>
</evidence>
<dbReference type="PANTHER" id="PTHR22683">
    <property type="entry name" value="SPORULATION PROTEIN RELATED"/>
    <property type="match status" value="1"/>
</dbReference>
<evidence type="ECO:0000256" key="6">
    <source>
        <dbReference type="ARBA" id="ARBA00022692"/>
    </source>
</evidence>
<evidence type="ECO:0000256" key="14">
    <source>
        <dbReference type="PROSITE-ProRule" id="PRU00289"/>
    </source>
</evidence>
<sequence length="1126" mass="124848">MKQAIRRQPLEITTQPTKKANKIICNILFGGVVAIALLMIISLLTYHPEDSAWSKTIATTQVYNWLGVRGAYFSDILFTTIGGAAWLIPALLIAYAYRLICQSGYKHLDIETIIIRIVGVALVLLSVASLLNVYNPNDDLMSHGGAVGQLTGMLLNHSIGWVQNLFPESSIAVILSKIILFFLLFITSIMATGCGPLIWVETIGAIMINCFQLIIGLFKSSDQASDNSDLANIEHLMTKDSTSAVEKETPSDEISKEPKGHFFSKFRKAKEATHNKENILEDEQSELQLKTPKMEPSFSFDTTSSDKIEPDFTHSTHLSAHNDKKNIDSTITPKFEPQIDENGQPKLPSIFKRPTIKTAAHTQENDGETVRIKNLSDWANDEQSTVEMPASMFSTQGEPAITNMPDSNHAEFAVANPTTNQSIFAQSDNFTKNKVSAPTSSVITPHEDDQDFNAFLEELEKYHTPELSEEPSLPAAAETTEDFPTVNIIAEPIEIAFELPEVTEIIETFEPQKPEPNFEYLAEPTEPSKIEIVVMPTWEPFEFETNSEPEIATEQVSPTFNLLEEDSAAILPTPEQDPIKKAATEMIMPTEAPKQNIIMPAARMPEPMSEGKKAELLKHFPMAGQLPPLNLLGDPPPSINQYDEAELYDMAQLIEEQLKNFSIKVKVANIEPGPVVTRFELDLAPGVKVAQINNLEKDIARGLSVTSVRVVDIIPGTSYVGLEIPNRKREIVYFKSGLESKEYQEAKDPLTLILGKSISGEPVLANLAKMPHVLVAGTTGSGKSVGVNTMLLSMLFKARPEELRLILIDPKMLELSVYNDIPHLLIPVITDMKESANALRWCVAEMERRYMLMSQLKVRNIAGFNQKVQEAIDAGQPIIDPLWRRSEHVSDTENPPLLEKLPFIVVVIDEFADMMMLVGKKCEELIARLAQKARASGIHLILATQRPSVDVITGLIKANIPTRIAFQVSSKIDSRTIIDQQGAETLLGHGDMLYAPSGVNVPIRVHGSFVDDHEVNKVAEFLKLTGEPDYIEDILQEPTEAIPGLSPEASGVPASPSDEQDPLFDEAVKIVVESRRASISYIQRKLRVGYQRAARLMEEMEELRIVTPPQSNGNREVLLAADNDDY</sequence>
<dbReference type="PROSITE" id="PS50901">
    <property type="entry name" value="FTSK"/>
    <property type="match status" value="1"/>
</dbReference>
<feature type="transmembrane region" description="Helical" evidence="16">
    <location>
        <begin position="113"/>
        <end position="134"/>
    </location>
</feature>
<keyword evidence="11" id="KW-0238">DNA-binding</keyword>
<keyword evidence="12 16" id="KW-0472">Membrane</keyword>
<feature type="region of interest" description="Disordered" evidence="15">
    <location>
        <begin position="314"/>
        <end position="348"/>
    </location>
</feature>
<dbReference type="InterPro" id="IPR036390">
    <property type="entry name" value="WH_DNA-bd_sf"/>
</dbReference>
<evidence type="ECO:0000313" key="18">
    <source>
        <dbReference type="EMBL" id="GAA5099576.1"/>
    </source>
</evidence>
<dbReference type="InterPro" id="IPR036388">
    <property type="entry name" value="WH-like_DNA-bd_sf"/>
</dbReference>
<feature type="domain" description="FtsK" evidence="17">
    <location>
        <begin position="760"/>
        <end position="975"/>
    </location>
</feature>
<keyword evidence="5" id="KW-0132">Cell division</keyword>